<keyword evidence="1" id="KW-0614">Plasmid</keyword>
<reference evidence="1 2" key="1">
    <citation type="journal article" date="2012" name="J. Bacteriol.">
        <title>Genome Sequence of the Filamentous Bacterium Fibrisoma limi BUZ 3T.</title>
        <authorList>
            <person name="Filippini M."/>
            <person name="Qi W."/>
            <person name="Jaenicke S."/>
            <person name="Goesmann A."/>
            <person name="Smits T.H."/>
            <person name="Bagheri H.C."/>
        </authorList>
    </citation>
    <scope>NUCLEOTIDE SEQUENCE [LARGE SCALE GENOMIC DNA]</scope>
    <source>
        <strain evidence="2">BUZ 3T</strain>
        <plasmid evidence="1 2">pFLIM02</plasmid>
    </source>
</reference>
<sequence length="97" mass="11208">MAIARKVTKEKQVKAHSVDEKEIDALIEKGGSVTQANRQKNMDDTELKPILLKVPKSQVNAIDEELKFLPTFYRRNRTAYILQAIEEKVKRDKGKRK</sequence>
<organism evidence="1 2">
    <name type="scientific">Fibrisoma limi BUZ 3</name>
    <dbReference type="NCBI Taxonomy" id="1185876"/>
    <lineage>
        <taxon>Bacteria</taxon>
        <taxon>Pseudomonadati</taxon>
        <taxon>Bacteroidota</taxon>
        <taxon>Cytophagia</taxon>
        <taxon>Cytophagales</taxon>
        <taxon>Spirosomataceae</taxon>
        <taxon>Fibrisoma</taxon>
    </lineage>
</organism>
<protein>
    <submittedName>
        <fullName evidence="1">Uncharacterized protein</fullName>
    </submittedName>
</protein>
<proteinExistence type="predicted"/>
<dbReference type="Proteomes" id="UP000009309">
    <property type="component" value="Plasmid pFLIM02"/>
</dbReference>
<name>I2GU80_9BACT</name>
<geneLocation type="plasmid" evidence="1 2">
    <name>pFLIM02</name>
</geneLocation>
<dbReference type="AlphaFoldDB" id="I2GU80"/>
<dbReference type="OrthoDB" id="9946584at2"/>
<keyword evidence="2" id="KW-1185">Reference proteome</keyword>
<evidence type="ECO:0000313" key="1">
    <source>
        <dbReference type="EMBL" id="CCH57681.1"/>
    </source>
</evidence>
<dbReference type="RefSeq" id="WP_015056843.1">
    <property type="nucleotide sequence ID" value="NC_019015.1"/>
</dbReference>
<dbReference type="EMBL" id="HE805917">
    <property type="protein sequence ID" value="CCH57681.1"/>
    <property type="molecule type" value="Genomic_DNA"/>
</dbReference>
<evidence type="ECO:0000313" key="2">
    <source>
        <dbReference type="Proteomes" id="UP000009309"/>
    </source>
</evidence>
<accession>I2GU80</accession>
<gene>
    <name evidence="1" type="ORF">BN8_p06890</name>
</gene>